<gene>
    <name evidence="2" type="ORF">F7R25_29750</name>
</gene>
<name>A0A6L3MRA3_9BURK</name>
<dbReference type="Proteomes" id="UP000473470">
    <property type="component" value="Unassembled WGS sequence"/>
</dbReference>
<dbReference type="Pfam" id="PF14082">
    <property type="entry name" value="SduA_C"/>
    <property type="match status" value="1"/>
</dbReference>
<dbReference type="EMBL" id="VZOK01000067">
    <property type="protein sequence ID" value="KAB0633421.1"/>
    <property type="molecule type" value="Genomic_DNA"/>
</dbReference>
<protein>
    <submittedName>
        <fullName evidence="2">DUF4263 domain-containing protein</fullName>
    </submittedName>
</protein>
<evidence type="ECO:0000313" key="3">
    <source>
        <dbReference type="Proteomes" id="UP000473470"/>
    </source>
</evidence>
<sequence length="485" mass="55758">MAAKKRQRQTRWYTDAEVMEPSFRLEAGVTENGVEYRDLFMQTFEQDTSEPRRWQSLPESDWHQLARVFLKEIITYPVFTNPHALRYLSPRHGPFRTVIYEKSFGSDLPDSAASAVSHIELALPWRTSNQCIFGLGLTRDLEEIWRGLLSLRKLNTLVVARDGALRVDGDTVRIPESEVDRIRRAFERTTRKMRDVAKQARVTHIRNALLAPLDPKRFPPIVQVNPEGQLVEVRLDRGRQNKDAARSGRKATVKAVRANVETLAAEAPEELIELHAEIERVTLAQMIEKYEDMLQKGLPETAWQKFFERNIFILTMIFARPVRLLHTQFHAQGGGLDGTGAQIGDFLLAEKGFAMAIVEIKTPASPLLRPKAYRNREVFAPDEDLSGAVSQVLYQQSKIHENWLIHRVRPELQDSRPDAIKCVVITGMLLKDEMQRRSFEVFRNACKNVEVITFDELLDKLKLLSEHLTPHEEPPREVTQDELPF</sequence>
<proteinExistence type="predicted"/>
<comment type="caution">
    <text evidence="2">The sequence shown here is derived from an EMBL/GenBank/DDBJ whole genome shotgun (WGS) entry which is preliminary data.</text>
</comment>
<evidence type="ECO:0000313" key="2">
    <source>
        <dbReference type="EMBL" id="KAB0633421.1"/>
    </source>
</evidence>
<organism evidence="2 3">
    <name type="scientific">Burkholderia stagnalis</name>
    <dbReference type="NCBI Taxonomy" id="1503054"/>
    <lineage>
        <taxon>Bacteria</taxon>
        <taxon>Pseudomonadati</taxon>
        <taxon>Pseudomonadota</taxon>
        <taxon>Betaproteobacteria</taxon>
        <taxon>Burkholderiales</taxon>
        <taxon>Burkholderiaceae</taxon>
        <taxon>Burkholderia</taxon>
        <taxon>Burkholderia cepacia complex</taxon>
    </lineage>
</organism>
<dbReference type="AlphaFoldDB" id="A0A6L3MRA3"/>
<dbReference type="RefSeq" id="WP_059885748.1">
    <property type="nucleotide sequence ID" value="NZ_CABVPM010000090.1"/>
</dbReference>
<accession>A0A6L3MRA3</accession>
<reference evidence="2 3" key="1">
    <citation type="submission" date="2019-09" db="EMBL/GenBank/DDBJ databases">
        <title>Draft genome sequences of 48 bacterial type strains from the CCUG.</title>
        <authorList>
            <person name="Tunovic T."/>
            <person name="Pineiro-Iglesias B."/>
            <person name="Unosson C."/>
            <person name="Inganas E."/>
            <person name="Ohlen M."/>
            <person name="Cardew S."/>
            <person name="Jensie-Markopoulos S."/>
            <person name="Salva-Serra F."/>
            <person name="Jaen-Luchoro D."/>
            <person name="Karlsson R."/>
            <person name="Svensson-Stadler L."/>
            <person name="Chun J."/>
            <person name="Moore E."/>
        </authorList>
    </citation>
    <scope>NUCLEOTIDE SEQUENCE [LARGE SCALE GENOMIC DNA]</scope>
    <source>
        <strain evidence="2 3">CCUG 65686</strain>
    </source>
</reference>
<dbReference type="InterPro" id="IPR025359">
    <property type="entry name" value="SduA_C"/>
</dbReference>
<evidence type="ECO:0000259" key="1">
    <source>
        <dbReference type="Pfam" id="PF14082"/>
    </source>
</evidence>
<feature type="domain" description="Shedu protein SduA C-terminal" evidence="1">
    <location>
        <begin position="299"/>
        <end position="458"/>
    </location>
</feature>